<dbReference type="PRINTS" id="PR00387">
    <property type="entry name" value="PDIESTERASE1"/>
</dbReference>
<keyword evidence="2" id="KW-0140">cGMP</keyword>
<dbReference type="GO" id="GO:0046872">
    <property type="term" value="F:metal ion binding"/>
    <property type="evidence" value="ECO:0007669"/>
    <property type="project" value="UniProtKB-KW"/>
</dbReference>
<dbReference type="PROSITE" id="PS51845">
    <property type="entry name" value="PDEASE_I_2"/>
    <property type="match status" value="1"/>
</dbReference>
<feature type="binding site" evidence="6">
    <location>
        <position position="567"/>
    </location>
    <ligand>
        <name>AMP</name>
        <dbReference type="ChEBI" id="CHEBI:456215"/>
    </ligand>
</feature>
<evidence type="ECO:0000256" key="3">
    <source>
        <dbReference type="ARBA" id="ARBA00022723"/>
    </source>
</evidence>
<gene>
    <name evidence="11" type="ORF">OCBIM_22036126mg</name>
</gene>
<dbReference type="Pfam" id="PF01590">
    <property type="entry name" value="GAF"/>
    <property type="match status" value="2"/>
</dbReference>
<proteinExistence type="inferred from homology"/>
<organism evidence="11">
    <name type="scientific">Octopus bimaculoides</name>
    <name type="common">California two-spotted octopus</name>
    <dbReference type="NCBI Taxonomy" id="37653"/>
    <lineage>
        <taxon>Eukaryota</taxon>
        <taxon>Metazoa</taxon>
        <taxon>Spiralia</taxon>
        <taxon>Lophotrochozoa</taxon>
        <taxon>Mollusca</taxon>
        <taxon>Cephalopoda</taxon>
        <taxon>Coleoidea</taxon>
        <taxon>Octopodiformes</taxon>
        <taxon>Octopoda</taxon>
        <taxon>Incirrata</taxon>
        <taxon>Octopodidae</taxon>
        <taxon>Octopus</taxon>
    </lineage>
</organism>
<dbReference type="InterPro" id="IPR023088">
    <property type="entry name" value="PDEase"/>
</dbReference>
<feature type="binding site" evidence="6">
    <location>
        <position position="677"/>
    </location>
    <ligand>
        <name>AMP</name>
        <dbReference type="ChEBI" id="CHEBI:456215"/>
    </ligand>
</feature>
<feature type="active site" description="Proton donor" evidence="5">
    <location>
        <position position="526"/>
    </location>
</feature>
<dbReference type="InterPro" id="IPR036971">
    <property type="entry name" value="PDEase_catalytic_dom_sf"/>
</dbReference>
<feature type="binding site" evidence="7">
    <location>
        <position position="677"/>
    </location>
    <ligand>
        <name>Zn(2+)</name>
        <dbReference type="ChEBI" id="CHEBI:29105"/>
        <label>1</label>
    </ligand>
</feature>
<keyword evidence="3 7" id="KW-0479">Metal-binding</keyword>
<evidence type="ECO:0000256" key="1">
    <source>
        <dbReference type="ARBA" id="ARBA00007648"/>
    </source>
</evidence>
<feature type="domain" description="PDEase" evidence="10">
    <location>
        <begin position="451"/>
        <end position="772"/>
    </location>
</feature>
<keyword evidence="4 8" id="KW-0378">Hydrolase</keyword>
<evidence type="ECO:0000259" key="10">
    <source>
        <dbReference type="PROSITE" id="PS51845"/>
    </source>
</evidence>
<feature type="binding site" evidence="6">
    <location>
        <begin position="526"/>
        <end position="530"/>
    </location>
    <ligand>
        <name>AMP</name>
        <dbReference type="ChEBI" id="CHEBI:456215"/>
    </ligand>
</feature>
<feature type="binding site" evidence="7">
    <location>
        <position position="567"/>
    </location>
    <ligand>
        <name>Zn(2+)</name>
        <dbReference type="ChEBI" id="CHEBI:29105"/>
        <label>2</label>
    </ligand>
</feature>
<feature type="compositionally biased region" description="Low complexity" evidence="9">
    <location>
        <begin position="916"/>
        <end position="926"/>
    </location>
</feature>
<feature type="binding site" evidence="7">
    <location>
        <position position="566"/>
    </location>
    <ligand>
        <name>Zn(2+)</name>
        <dbReference type="ChEBI" id="CHEBI:29105"/>
        <label>1</label>
    </ligand>
</feature>
<feature type="binding site" evidence="6">
    <location>
        <position position="729"/>
    </location>
    <ligand>
        <name>AMP</name>
        <dbReference type="ChEBI" id="CHEBI:456215"/>
    </ligand>
</feature>
<dbReference type="CDD" id="cd00077">
    <property type="entry name" value="HDc"/>
    <property type="match status" value="1"/>
</dbReference>
<dbReference type="InterPro" id="IPR003607">
    <property type="entry name" value="HD/PDEase_dom"/>
</dbReference>
<dbReference type="FunFam" id="1.10.1300.10:FF:000003">
    <property type="entry name" value="Phosphodiesterase"/>
    <property type="match status" value="1"/>
</dbReference>
<dbReference type="InterPro" id="IPR003018">
    <property type="entry name" value="GAF"/>
</dbReference>
<evidence type="ECO:0000256" key="2">
    <source>
        <dbReference type="ARBA" id="ARBA00022535"/>
    </source>
</evidence>
<dbReference type="SUPFAM" id="SSF55781">
    <property type="entry name" value="GAF domain-like"/>
    <property type="match status" value="2"/>
</dbReference>
<accession>A0A0L8GD80</accession>
<dbReference type="Pfam" id="PF00233">
    <property type="entry name" value="PDEase_I"/>
    <property type="match status" value="1"/>
</dbReference>
<reference evidence="11" key="1">
    <citation type="submission" date="2015-07" db="EMBL/GenBank/DDBJ databases">
        <title>MeaNS - Measles Nucleotide Surveillance Program.</title>
        <authorList>
            <person name="Tran T."/>
            <person name="Druce J."/>
        </authorList>
    </citation>
    <scope>NUCLEOTIDE SEQUENCE</scope>
    <source>
        <strain evidence="11">UCB-OBI-ISO-001</strain>
        <tissue evidence="11">Gonad</tissue>
    </source>
</reference>
<comment type="similarity">
    <text evidence="1 8">Belongs to the cyclic nucleotide phosphodiesterase family.</text>
</comment>
<dbReference type="SMART" id="SM00065">
    <property type="entry name" value="GAF"/>
    <property type="match status" value="2"/>
</dbReference>
<feature type="region of interest" description="Disordered" evidence="9">
    <location>
        <begin position="880"/>
        <end position="931"/>
    </location>
</feature>
<dbReference type="STRING" id="37653.A0A0L8GD80"/>
<dbReference type="EMBL" id="KQ422647">
    <property type="protein sequence ID" value="KOF74490.1"/>
    <property type="molecule type" value="Genomic_DNA"/>
</dbReference>
<evidence type="ECO:0000256" key="8">
    <source>
        <dbReference type="RuleBase" id="RU363067"/>
    </source>
</evidence>
<dbReference type="PROSITE" id="PS00126">
    <property type="entry name" value="PDEASE_I_1"/>
    <property type="match status" value="1"/>
</dbReference>
<evidence type="ECO:0000256" key="9">
    <source>
        <dbReference type="SAM" id="MobiDB-lite"/>
    </source>
</evidence>
<evidence type="ECO:0000256" key="7">
    <source>
        <dbReference type="PIRSR" id="PIRSR623088-3"/>
    </source>
</evidence>
<dbReference type="InterPro" id="IPR002073">
    <property type="entry name" value="PDEase_catalytic_dom"/>
</dbReference>
<dbReference type="OrthoDB" id="546632at2759"/>
<dbReference type="InterPro" id="IPR023174">
    <property type="entry name" value="PDEase_CS"/>
</dbReference>
<dbReference type="InterPro" id="IPR029016">
    <property type="entry name" value="GAF-like_dom_sf"/>
</dbReference>
<dbReference type="AlphaFoldDB" id="A0A0L8GD80"/>
<dbReference type="Gene3D" id="1.10.1300.10">
    <property type="entry name" value="3'5'-cyclic nucleotide phosphodiesterase, catalytic domain"/>
    <property type="match status" value="1"/>
</dbReference>
<name>A0A0L8GD80_OCTBM</name>
<sequence length="1150" mass="131928">MSTDLTEEDIRQFLDDNPQFVDNWLSEHGMEEIATDFSKLRVLSKTALKFLSILSLEQDINVYLDKDTEPELPARKMNLFRDILKLVHSDIDSTRVTKKILQSACILLRCHKTSLLLTQGFGKKRFLISRTSNVATRSQLGEIDNIEGDTIHLPFGKGIVGFVAENECLVNIKEAWRDPRVQKNMGETDYQIRSILSVPVFDKNGRVIGVVKALNKLNEDNFDSTDENLFECFSKICALNLNNDRFFKAAQGENKRHQMLLKLSRCFSRNGEHFQKLVSEILQYAMKMLDCDNISIYLSDNADDSSQLTKSANVLQFLKGDTKVKDAPIDPRFVSLIERNMNSASMVNVVSLSNSYDRTKRKTKITLEGDIQNWIICVTIHANCNTVIGYMMFLRKTIDIFSENDINMLETFAIFCGLAIYNNHLYKSCNKIVSSHDVAYELLQLHSTCGEEEAYEMQHQDIRTTSYYKLYSYDFISFLYLENEQVILSALMFLEMNALNSLKISKFNLYRWILTVKKNYRPVPYHNWQHAVNVTQAMFSMLTTGRLQIYFKEFELVCLLVACLFHDIDHRGTNNAFQVNTASPLATLYNTSIMECHHINRSIMILENEDTNIFRNISAEKYRQGLKFIEKAILATDLVLYFEKRNLFRQQIEDGNKTFESQESVELLISMMMTAADLIAITKPWEFQKMTAMLIANEFFTQGDMETASDIPLLPLMDRNNIHEIPQMQVGFIDFVCTMIYKSFSELHEELEPLYDGMLNNRAHWAGIANGDEEFDAEKEYNLALKLFYLEEAISCTTSPMLHVNVATQTVLTYLNLEQEQQTIQTILSYPIEELVTVNDLTIPVSPEIEMIPKATKNCQTEDRSPSLSEAFVQTYVPATRTGEASPAEPPTQIFRRQPSTATKSGDYSESETAVSSLTKSSVSRSPFPTRRSSCFDELLYERRQELELEKGKSFRNTLCLEKPLSLKRTSRIILPPNPVRRESTQTRSSDYIFHRSSSSLRLSIGEISQKEEILFENISRKYSFKSETSPKSSIMENVLEPVKNENVREKSKDADTPIGKEVRILSPKKKKASWTSAYEGNGSTKGRIPVARRSLSITKDRMDSVYRTRSNSGMQKQISQNIEFRRRKCVKVASKDVQKGKRLAICVIC</sequence>
<evidence type="ECO:0000256" key="4">
    <source>
        <dbReference type="ARBA" id="ARBA00022801"/>
    </source>
</evidence>
<dbReference type="Gene3D" id="3.30.450.40">
    <property type="match status" value="2"/>
</dbReference>
<dbReference type="SUPFAM" id="SSF109604">
    <property type="entry name" value="HD-domain/PDEase-like"/>
    <property type="match status" value="1"/>
</dbReference>
<evidence type="ECO:0000313" key="11">
    <source>
        <dbReference type="EMBL" id="KOF74490.1"/>
    </source>
</evidence>
<protein>
    <recommendedName>
        <fullName evidence="8">Phosphodiesterase</fullName>
        <ecNumber evidence="8">3.1.4.-</ecNumber>
    </recommendedName>
</protein>
<dbReference type="SMART" id="SM00471">
    <property type="entry name" value="HDc"/>
    <property type="match status" value="1"/>
</dbReference>
<dbReference type="EC" id="3.1.4.-" evidence="8"/>
<comment type="cofactor">
    <cofactor evidence="8">
        <name>a divalent metal cation</name>
        <dbReference type="ChEBI" id="CHEBI:60240"/>
    </cofactor>
    <text evidence="8">Binds 2 divalent metal cations per subunit. Site 1 may preferentially bind zinc ions, while site 2 has a preference for magnesium and/or manganese ions.</text>
</comment>
<dbReference type="GO" id="GO:0007165">
    <property type="term" value="P:signal transduction"/>
    <property type="evidence" value="ECO:0007669"/>
    <property type="project" value="InterPro"/>
</dbReference>
<dbReference type="GO" id="GO:0004114">
    <property type="term" value="F:3',5'-cyclic-nucleotide phosphodiesterase activity"/>
    <property type="evidence" value="ECO:0007669"/>
    <property type="project" value="InterPro"/>
</dbReference>
<feature type="compositionally biased region" description="Polar residues" evidence="9">
    <location>
        <begin position="898"/>
        <end position="915"/>
    </location>
</feature>
<evidence type="ECO:0000256" key="5">
    <source>
        <dbReference type="PIRSR" id="PIRSR623088-1"/>
    </source>
</evidence>
<evidence type="ECO:0000256" key="6">
    <source>
        <dbReference type="PIRSR" id="PIRSR623088-2"/>
    </source>
</evidence>
<feature type="binding site" evidence="7">
    <location>
        <position position="530"/>
    </location>
    <ligand>
        <name>Zn(2+)</name>
        <dbReference type="ChEBI" id="CHEBI:29105"/>
        <label>1</label>
    </ligand>
</feature>
<feature type="binding site" evidence="7">
    <location>
        <position position="567"/>
    </location>
    <ligand>
        <name>Zn(2+)</name>
        <dbReference type="ChEBI" id="CHEBI:29105"/>
        <label>1</label>
    </ligand>
</feature>
<dbReference type="PANTHER" id="PTHR11347">
    <property type="entry name" value="CYCLIC NUCLEOTIDE PHOSPHODIESTERASE"/>
    <property type="match status" value="1"/>
</dbReference>